<name>A0A371F8M7_MUCPR</name>
<protein>
    <submittedName>
        <fullName evidence="2">Uncharacterized protein</fullName>
    </submittedName>
</protein>
<accession>A0A371F8M7</accession>
<sequence length="138" mass="15140">MVSNTQRFRTRGAGPSRVMNEAGIIDNLRLENQLIKLTSLVRQLAVGQDQQNTPGRVCQICTLMENPMDMCPALPETEMESAKIVGAIVGSNNLPSQTIPNPKGGNASVKVVENYHNSRHPNKCRDQSLSSLSRKLAR</sequence>
<feature type="region of interest" description="Disordered" evidence="1">
    <location>
        <begin position="118"/>
        <end position="138"/>
    </location>
</feature>
<comment type="caution">
    <text evidence="2">The sequence shown here is derived from an EMBL/GenBank/DDBJ whole genome shotgun (WGS) entry which is preliminary data.</text>
</comment>
<reference evidence="2" key="1">
    <citation type="submission" date="2018-05" db="EMBL/GenBank/DDBJ databases">
        <title>Draft genome of Mucuna pruriens seed.</title>
        <authorList>
            <person name="Nnadi N.E."/>
            <person name="Vos R."/>
            <person name="Hasami M.H."/>
            <person name="Devisetty U.K."/>
            <person name="Aguiy J.C."/>
        </authorList>
    </citation>
    <scope>NUCLEOTIDE SEQUENCE [LARGE SCALE GENOMIC DNA]</scope>
    <source>
        <strain evidence="2">JCA_2017</strain>
    </source>
</reference>
<dbReference type="OrthoDB" id="694103at2759"/>
<feature type="non-terminal residue" evidence="2">
    <location>
        <position position="1"/>
    </location>
</feature>
<dbReference type="EMBL" id="QJKJ01010164">
    <property type="protein sequence ID" value="RDX74483.1"/>
    <property type="molecule type" value="Genomic_DNA"/>
</dbReference>
<dbReference type="Proteomes" id="UP000257109">
    <property type="component" value="Unassembled WGS sequence"/>
</dbReference>
<feature type="compositionally biased region" description="Polar residues" evidence="1">
    <location>
        <begin position="127"/>
        <end position="138"/>
    </location>
</feature>
<proteinExistence type="predicted"/>
<dbReference type="AlphaFoldDB" id="A0A371F8M7"/>
<evidence type="ECO:0000313" key="3">
    <source>
        <dbReference type="Proteomes" id="UP000257109"/>
    </source>
</evidence>
<keyword evidence="3" id="KW-1185">Reference proteome</keyword>
<organism evidence="2 3">
    <name type="scientific">Mucuna pruriens</name>
    <name type="common">Velvet bean</name>
    <name type="synonym">Dolichos pruriens</name>
    <dbReference type="NCBI Taxonomy" id="157652"/>
    <lineage>
        <taxon>Eukaryota</taxon>
        <taxon>Viridiplantae</taxon>
        <taxon>Streptophyta</taxon>
        <taxon>Embryophyta</taxon>
        <taxon>Tracheophyta</taxon>
        <taxon>Spermatophyta</taxon>
        <taxon>Magnoliopsida</taxon>
        <taxon>eudicotyledons</taxon>
        <taxon>Gunneridae</taxon>
        <taxon>Pentapetalae</taxon>
        <taxon>rosids</taxon>
        <taxon>fabids</taxon>
        <taxon>Fabales</taxon>
        <taxon>Fabaceae</taxon>
        <taxon>Papilionoideae</taxon>
        <taxon>50 kb inversion clade</taxon>
        <taxon>NPAAA clade</taxon>
        <taxon>indigoferoid/millettioid clade</taxon>
        <taxon>Phaseoleae</taxon>
        <taxon>Mucuna</taxon>
    </lineage>
</organism>
<evidence type="ECO:0000313" key="2">
    <source>
        <dbReference type="EMBL" id="RDX74483.1"/>
    </source>
</evidence>
<evidence type="ECO:0000256" key="1">
    <source>
        <dbReference type="SAM" id="MobiDB-lite"/>
    </source>
</evidence>
<gene>
    <name evidence="2" type="ORF">CR513_45765</name>
</gene>